<name>A0A2A2LD87_9BILA</name>
<keyword evidence="6 8" id="KW-0969">Cilium</keyword>
<gene>
    <name evidence="10" type="ORF">WR25_10204</name>
</gene>
<evidence type="ECO:0000256" key="4">
    <source>
        <dbReference type="ARBA" id="ARBA00022794"/>
    </source>
</evidence>
<keyword evidence="9" id="KW-0175">Coiled coil</keyword>
<evidence type="ECO:0000256" key="5">
    <source>
        <dbReference type="ARBA" id="ARBA00022803"/>
    </source>
</evidence>
<dbReference type="GO" id="GO:0005879">
    <property type="term" value="C:axonemal microtubule"/>
    <property type="evidence" value="ECO:0007669"/>
    <property type="project" value="UniProtKB-UniRule"/>
</dbReference>
<dbReference type="InterPro" id="IPR011990">
    <property type="entry name" value="TPR-like_helical_dom_sf"/>
</dbReference>
<accession>A0A2A2LD87</accession>
<evidence type="ECO:0000256" key="2">
    <source>
        <dbReference type="ARBA" id="ARBA00009522"/>
    </source>
</evidence>
<evidence type="ECO:0000256" key="1">
    <source>
        <dbReference type="ARBA" id="ARBA00004138"/>
    </source>
</evidence>
<dbReference type="EMBL" id="LIAE01006892">
    <property type="protein sequence ID" value="PAV84055.1"/>
    <property type="molecule type" value="Genomic_DNA"/>
</dbReference>
<dbReference type="FunFam" id="1.25.40.10:FF:000186">
    <property type="entry name" value="Tetratricopeptide repeat domain 30A"/>
    <property type="match status" value="1"/>
</dbReference>
<evidence type="ECO:0000256" key="6">
    <source>
        <dbReference type="ARBA" id="ARBA00023069"/>
    </source>
</evidence>
<evidence type="ECO:0000313" key="11">
    <source>
        <dbReference type="Proteomes" id="UP000218231"/>
    </source>
</evidence>
<evidence type="ECO:0000256" key="8">
    <source>
        <dbReference type="RuleBase" id="RU367070"/>
    </source>
</evidence>
<comment type="subcellular location">
    <subcellularLocation>
        <location evidence="1 8">Cell projection</location>
        <location evidence="1 8">Cilium</location>
    </subcellularLocation>
</comment>
<dbReference type="SUPFAM" id="SSF48452">
    <property type="entry name" value="TPR-like"/>
    <property type="match status" value="2"/>
</dbReference>
<keyword evidence="5 8" id="KW-0802">TPR repeat</keyword>
<dbReference type="SMART" id="SM00028">
    <property type="entry name" value="TPR"/>
    <property type="match status" value="5"/>
</dbReference>
<dbReference type="InterPro" id="IPR039941">
    <property type="entry name" value="TT30"/>
</dbReference>
<feature type="coiled-coil region" evidence="9">
    <location>
        <begin position="493"/>
        <end position="523"/>
    </location>
</feature>
<dbReference type="STRING" id="2018661.A0A2A2LD87"/>
<keyword evidence="11" id="KW-1185">Reference proteome</keyword>
<dbReference type="GO" id="GO:0030992">
    <property type="term" value="C:intraciliary transport particle B"/>
    <property type="evidence" value="ECO:0007669"/>
    <property type="project" value="TreeGrafter"/>
</dbReference>
<evidence type="ECO:0000256" key="9">
    <source>
        <dbReference type="SAM" id="Coils"/>
    </source>
</evidence>
<keyword evidence="4 8" id="KW-0970">Cilium biogenesis/degradation</keyword>
<evidence type="ECO:0000313" key="10">
    <source>
        <dbReference type="EMBL" id="PAV84055.1"/>
    </source>
</evidence>
<dbReference type="Pfam" id="PF13432">
    <property type="entry name" value="TPR_16"/>
    <property type="match status" value="1"/>
</dbReference>
<proteinExistence type="inferred from homology"/>
<feature type="coiled-coil region" evidence="9">
    <location>
        <begin position="369"/>
        <end position="396"/>
    </location>
</feature>
<dbReference type="PANTHER" id="PTHR20931:SF0">
    <property type="entry name" value="TETRATRICOPEPTIDE REPEAT PROTEIN 30"/>
    <property type="match status" value="1"/>
</dbReference>
<organism evidence="10 11">
    <name type="scientific">Diploscapter pachys</name>
    <dbReference type="NCBI Taxonomy" id="2018661"/>
    <lineage>
        <taxon>Eukaryota</taxon>
        <taxon>Metazoa</taxon>
        <taxon>Ecdysozoa</taxon>
        <taxon>Nematoda</taxon>
        <taxon>Chromadorea</taxon>
        <taxon>Rhabditida</taxon>
        <taxon>Rhabditina</taxon>
        <taxon>Rhabditomorpha</taxon>
        <taxon>Rhabditoidea</taxon>
        <taxon>Rhabditidae</taxon>
        <taxon>Diploscapter</taxon>
    </lineage>
</organism>
<dbReference type="AlphaFoldDB" id="A0A2A2LD87"/>
<dbReference type="Proteomes" id="UP000218231">
    <property type="component" value="Unassembled WGS sequence"/>
</dbReference>
<dbReference type="GO" id="GO:0042073">
    <property type="term" value="P:intraciliary transport"/>
    <property type="evidence" value="ECO:0007669"/>
    <property type="project" value="UniProtKB-UniRule"/>
</dbReference>
<keyword evidence="7 8" id="KW-0966">Cell projection</keyword>
<dbReference type="GO" id="GO:0120170">
    <property type="term" value="F:intraciliary transport particle B binding"/>
    <property type="evidence" value="ECO:0007669"/>
    <property type="project" value="TreeGrafter"/>
</dbReference>
<comment type="function">
    <text evidence="8">Required for polyglutamylation of axonemal tubulin. Plays a role in anterograde intraflagellar transport (IFT), the process by which cilia precursors are transported from the base of the cilium to the site of their incorporation at the tip.</text>
</comment>
<keyword evidence="3" id="KW-0677">Repeat</keyword>
<protein>
    <recommendedName>
        <fullName evidence="8">Tetratricopeptide repeat protein 30</fullName>
    </recommendedName>
</protein>
<sequence>MAYLPIKDGEYTSTIYNLIKEGKYNECIRILQYELQRSPRNRVATSLLGYCHFYNQDYVQAGECYGYLSTIYPSHQEYKLNFAQCLYSSFMMSEALSTVATIDDPSMVNDIVKLEAAVKYREGDAANARILVEQLPPDDPDIDINLGCIDYKEGNFDTALEKFNKASAYHGYQPQLAYSIALCHYKKKEYTQALKFITDIIDRGVKDHPELGVGLASEGVDANSVGNTLTLHESSLVEAFNLKFAIEYRLKNYTAAKEALMDMPPRDESELDAVTLHNQAITEMDKDPSSGFSKLQFLLTQNPFPPEAFANLLVLYIKYEYYDLAADVLAENAHYTYRYLTQLQFDYFDAMINMITSPEIAIQKLDTLAGEKMNELRKLTKKVQEIRQANDEQAAKTAVEAFDETLEVYLPVIMAQAKIYWDKGNYAQVEKIFRKSVEFCSEHDTWRLNVAHTLFMQEQKFKEAAGFYEPIVNKNYDNILDISAIILANLCVCYIMTNQNEEAEELMRKVEREEEEAHELDESRKIYHVCIINLVIGTLYCSKGNFEFGISRVMKAMEPQERRLGTDTWYYAKRCLLATIESMAKHLIVIRDSVVHEIISFLEKCESGISGKLEKNQYFLVHGRNIPTIVDGPLEGTADSLKNTVTYEARLLKALLLQILDS</sequence>
<comment type="similarity">
    <text evidence="2 8">Belongs to the TTC30/dfy-1/fleer family.</text>
</comment>
<dbReference type="OrthoDB" id="10249577at2759"/>
<dbReference type="InterPro" id="IPR019734">
    <property type="entry name" value="TPR_rpt"/>
</dbReference>
<dbReference type="Gene3D" id="1.25.40.10">
    <property type="entry name" value="Tetratricopeptide repeat domain"/>
    <property type="match status" value="3"/>
</dbReference>
<dbReference type="PANTHER" id="PTHR20931">
    <property type="entry name" value="TETRATRICOPEPTIDE REPEAT PROTEIN 30"/>
    <property type="match status" value="1"/>
</dbReference>
<comment type="caution">
    <text evidence="10">The sequence shown here is derived from an EMBL/GenBank/DDBJ whole genome shotgun (WGS) entry which is preliminary data.</text>
</comment>
<evidence type="ECO:0000256" key="7">
    <source>
        <dbReference type="ARBA" id="ARBA00023273"/>
    </source>
</evidence>
<evidence type="ECO:0000256" key="3">
    <source>
        <dbReference type="ARBA" id="ARBA00022737"/>
    </source>
</evidence>
<reference evidence="10 11" key="1">
    <citation type="journal article" date="2017" name="Curr. Biol.">
        <title>Genome architecture and evolution of a unichromosomal asexual nematode.</title>
        <authorList>
            <person name="Fradin H."/>
            <person name="Zegar C."/>
            <person name="Gutwein M."/>
            <person name="Lucas J."/>
            <person name="Kovtun M."/>
            <person name="Corcoran D."/>
            <person name="Baugh L.R."/>
            <person name="Kiontke K."/>
            <person name="Gunsalus K."/>
            <person name="Fitch D.H."/>
            <person name="Piano F."/>
        </authorList>
    </citation>
    <scope>NUCLEOTIDE SEQUENCE [LARGE SCALE GENOMIC DNA]</scope>
    <source>
        <strain evidence="10">PF1309</strain>
    </source>
</reference>